<proteinExistence type="predicted"/>
<protein>
    <submittedName>
        <fullName evidence="1">Glycerate kinase</fullName>
    </submittedName>
</protein>
<evidence type="ECO:0000313" key="1">
    <source>
        <dbReference type="EMBL" id="MFD1411704.1"/>
    </source>
</evidence>
<dbReference type="Pfam" id="PF02595">
    <property type="entry name" value="Gly_kinase"/>
    <property type="match status" value="1"/>
</dbReference>
<organism evidence="1 2">
    <name type="scientific">Lapidilactobacillus gannanensis</name>
    <dbReference type="NCBI Taxonomy" id="2486002"/>
    <lineage>
        <taxon>Bacteria</taxon>
        <taxon>Bacillati</taxon>
        <taxon>Bacillota</taxon>
        <taxon>Bacilli</taxon>
        <taxon>Lactobacillales</taxon>
        <taxon>Lactobacillaceae</taxon>
        <taxon>Lapidilactobacillus</taxon>
    </lineage>
</organism>
<dbReference type="RefSeq" id="WP_125650319.1">
    <property type="nucleotide sequence ID" value="NZ_JBHTOH010000085.1"/>
</dbReference>
<evidence type="ECO:0000313" key="2">
    <source>
        <dbReference type="Proteomes" id="UP001597191"/>
    </source>
</evidence>
<sequence length="387" mass="41744">MRILLANQDLTGQVTAAQSGTTIANVIQANYGEAEIINLPFDGKLSQIVQALHSWNGGDLVKFNYYGPAWETRQDDYLMTNLDYQKTAVIDASAFSNPELSQHYDNHDLFHASSYGLGQLILDAVTNEAQEIVLLQGATGMVDGGLGLLQALGAVVADESGDSIPVGENPLINFGQIDLAKATDLLAKVKFTILTADPTVFSGHQSSIVKSGEQLGLTKEQVVRLDVRAGSFNRMMRNAIGYDLSQMAGTGAGGGIAGALVCLNGELVADPFAWLFDKMKLAHFLEDFDATILTTAGIHQDFLNSYLGHLALLCNEAHLPTGLLTLQRDLPVSELNLPAVSTMLLAPNANWQNNQDHAEIKPEVADLILSLENTSQEMMKLLVPRII</sequence>
<dbReference type="Gene3D" id="3.90.1510.10">
    <property type="entry name" value="Glycerate kinase, domain 2"/>
    <property type="match status" value="1"/>
</dbReference>
<accession>A0ABW4BN82</accession>
<dbReference type="SUPFAM" id="SSF110738">
    <property type="entry name" value="Glycerate kinase I"/>
    <property type="match status" value="1"/>
</dbReference>
<reference evidence="2" key="1">
    <citation type="journal article" date="2019" name="Int. J. Syst. Evol. Microbiol.">
        <title>The Global Catalogue of Microorganisms (GCM) 10K type strain sequencing project: providing services to taxonomists for standard genome sequencing and annotation.</title>
        <authorList>
            <consortium name="The Broad Institute Genomics Platform"/>
            <consortium name="The Broad Institute Genome Sequencing Center for Infectious Disease"/>
            <person name="Wu L."/>
            <person name="Ma J."/>
        </authorList>
    </citation>
    <scope>NUCLEOTIDE SEQUENCE [LARGE SCALE GENOMIC DNA]</scope>
    <source>
        <strain evidence="2">CCM 8937</strain>
    </source>
</reference>
<keyword evidence="1" id="KW-0808">Transferase</keyword>
<dbReference type="EMBL" id="JBHTOH010000085">
    <property type="protein sequence ID" value="MFD1411704.1"/>
    <property type="molecule type" value="Genomic_DNA"/>
</dbReference>
<gene>
    <name evidence="1" type="ORF">ACFQ4R_08920</name>
</gene>
<dbReference type="Proteomes" id="UP001597191">
    <property type="component" value="Unassembled WGS sequence"/>
</dbReference>
<dbReference type="InterPro" id="IPR018193">
    <property type="entry name" value="Glyc_kinase_flavodox-like_fold"/>
</dbReference>
<dbReference type="GO" id="GO:0016301">
    <property type="term" value="F:kinase activity"/>
    <property type="evidence" value="ECO:0007669"/>
    <property type="project" value="UniProtKB-KW"/>
</dbReference>
<comment type="caution">
    <text evidence="1">The sequence shown here is derived from an EMBL/GenBank/DDBJ whole genome shotgun (WGS) entry which is preliminary data.</text>
</comment>
<keyword evidence="2" id="KW-1185">Reference proteome</keyword>
<keyword evidence="1" id="KW-0418">Kinase</keyword>
<dbReference type="PANTHER" id="PTHR21599:SF0">
    <property type="entry name" value="GLYCERATE KINASE"/>
    <property type="match status" value="1"/>
</dbReference>
<name>A0ABW4BN82_9LACO</name>
<dbReference type="InterPro" id="IPR004381">
    <property type="entry name" value="Glycerate_kinase"/>
</dbReference>
<dbReference type="InterPro" id="IPR036129">
    <property type="entry name" value="Glycerate_kinase_sf"/>
</dbReference>
<dbReference type="PANTHER" id="PTHR21599">
    <property type="entry name" value="GLYCERATE KINASE"/>
    <property type="match status" value="1"/>
</dbReference>